<evidence type="ECO:0000313" key="2">
    <source>
        <dbReference type="WBParaSite" id="PS1159_v2.g8179.t1"/>
    </source>
</evidence>
<reference evidence="2" key="1">
    <citation type="submission" date="2022-11" db="UniProtKB">
        <authorList>
            <consortium name="WormBaseParasite"/>
        </authorList>
    </citation>
    <scope>IDENTIFICATION</scope>
</reference>
<dbReference type="WBParaSite" id="PS1159_v2.g8179.t1">
    <property type="protein sequence ID" value="PS1159_v2.g8179.t1"/>
    <property type="gene ID" value="PS1159_v2.g8179"/>
</dbReference>
<dbReference type="Proteomes" id="UP000887580">
    <property type="component" value="Unplaced"/>
</dbReference>
<name>A0AC35GS90_9BILA</name>
<accession>A0AC35GS90</accession>
<proteinExistence type="predicted"/>
<protein>
    <submittedName>
        <fullName evidence="2">Ig-like domain-containing protein</fullName>
    </submittedName>
</protein>
<sequence>MQFIVDKFKNFVSQFNIHDENSTKFVWEHLKMDSASSSNWEDVIPEFGKSTPSQTERAKSVVKSFLNRGKSKEEIGNHFELEIFNSQHSKNFGFYRCLRITTKNESNCTEKKVERKIEQLYFVDIFSSIFVTIKEVDEKYFQKFPGLPKFNDKNDLIEAKWMISKWGECNRCGKNVLGEQRRKIECVIEPKNGTNAIQLANSDVAFLTMFENVPCLSSLLPLKYRQKFQSIKNIEEFRSCQSLCLIPNNETRIVKEIDESGKEFVADELPPNEFSILERLPPLQSTVIRKTVRGNEGDNLVLDCGHNNGDIFWRRDFKDLYSKDLLSEDSTTFRRYINSDGQLIFQTLEPSDAGFYSCFTTPNILQRTFRVYINKINKTVEIIMYIKIIIRYFTGFLIAILILRTILKTNAIAEFRHRAGIKKG</sequence>
<organism evidence="1 2">
    <name type="scientific">Panagrolaimus sp. PS1159</name>
    <dbReference type="NCBI Taxonomy" id="55785"/>
    <lineage>
        <taxon>Eukaryota</taxon>
        <taxon>Metazoa</taxon>
        <taxon>Ecdysozoa</taxon>
        <taxon>Nematoda</taxon>
        <taxon>Chromadorea</taxon>
        <taxon>Rhabditida</taxon>
        <taxon>Tylenchina</taxon>
        <taxon>Panagrolaimomorpha</taxon>
        <taxon>Panagrolaimoidea</taxon>
        <taxon>Panagrolaimidae</taxon>
        <taxon>Panagrolaimus</taxon>
    </lineage>
</organism>
<evidence type="ECO:0000313" key="1">
    <source>
        <dbReference type="Proteomes" id="UP000887580"/>
    </source>
</evidence>